<name>A0ABT0D797_9HYPH</name>
<evidence type="ECO:0000259" key="7">
    <source>
        <dbReference type="PROSITE" id="PS50983"/>
    </source>
</evidence>
<dbReference type="Proteomes" id="UP001203284">
    <property type="component" value="Unassembled WGS sequence"/>
</dbReference>
<evidence type="ECO:0000256" key="5">
    <source>
        <dbReference type="ARBA" id="ARBA00022729"/>
    </source>
</evidence>
<proteinExistence type="inferred from homology"/>
<dbReference type="CDD" id="cd01146">
    <property type="entry name" value="FhuD"/>
    <property type="match status" value="1"/>
</dbReference>
<comment type="caution">
    <text evidence="8">The sequence shown here is derived from an EMBL/GenBank/DDBJ whole genome shotgun (WGS) entry which is preliminary data.</text>
</comment>
<reference evidence="8 9" key="1">
    <citation type="submission" date="2022-04" db="EMBL/GenBank/DDBJ databases">
        <authorList>
            <person name="Grouzdev D.S."/>
            <person name="Pantiukh K.S."/>
            <person name="Krutkina M.S."/>
        </authorList>
    </citation>
    <scope>NUCLEOTIDE SEQUENCE [LARGE SCALE GENOMIC DNA]</scope>
    <source>
        <strain evidence="8 9">6x-1</strain>
    </source>
</reference>
<comment type="subcellular location">
    <subcellularLocation>
        <location evidence="1">Cell envelope</location>
    </subcellularLocation>
</comment>
<feature type="chain" id="PRO_5047371079" evidence="6">
    <location>
        <begin position="21"/>
        <end position="295"/>
    </location>
</feature>
<dbReference type="PANTHER" id="PTHR30532:SF1">
    <property type="entry name" value="IRON(3+)-HYDROXAMATE-BINDING PROTEIN FHUD"/>
    <property type="match status" value="1"/>
</dbReference>
<comment type="similarity">
    <text evidence="2">Belongs to the bacterial solute-binding protein 8 family.</text>
</comment>
<feature type="domain" description="Fe/B12 periplasmic-binding" evidence="7">
    <location>
        <begin position="32"/>
        <end position="294"/>
    </location>
</feature>
<protein>
    <submittedName>
        <fullName evidence="8">Iron-siderophore ABC transporter substrate-binding protein</fullName>
    </submittedName>
</protein>
<dbReference type="InterPro" id="IPR002491">
    <property type="entry name" value="ABC_transptr_periplasmic_BD"/>
</dbReference>
<dbReference type="EMBL" id="JALKCH010000002">
    <property type="protein sequence ID" value="MCK0195818.1"/>
    <property type="molecule type" value="Genomic_DNA"/>
</dbReference>
<keyword evidence="4" id="KW-0408">Iron</keyword>
<feature type="signal peptide" evidence="6">
    <location>
        <begin position="1"/>
        <end position="20"/>
    </location>
</feature>
<dbReference type="Gene3D" id="3.40.50.1980">
    <property type="entry name" value="Nitrogenase molybdenum iron protein domain"/>
    <property type="match status" value="2"/>
</dbReference>
<evidence type="ECO:0000256" key="6">
    <source>
        <dbReference type="SAM" id="SignalP"/>
    </source>
</evidence>
<dbReference type="PROSITE" id="PS50983">
    <property type="entry name" value="FE_B12_PBP"/>
    <property type="match status" value="1"/>
</dbReference>
<evidence type="ECO:0000256" key="1">
    <source>
        <dbReference type="ARBA" id="ARBA00004196"/>
    </source>
</evidence>
<evidence type="ECO:0000256" key="2">
    <source>
        <dbReference type="ARBA" id="ARBA00008814"/>
    </source>
</evidence>
<dbReference type="RefSeq" id="WP_247026262.1">
    <property type="nucleotide sequence ID" value="NZ_JALKCH010000002.1"/>
</dbReference>
<keyword evidence="5 6" id="KW-0732">Signal</keyword>
<dbReference type="Pfam" id="PF01497">
    <property type="entry name" value="Peripla_BP_2"/>
    <property type="match status" value="1"/>
</dbReference>
<keyword evidence="4" id="KW-0410">Iron transport</keyword>
<dbReference type="PANTHER" id="PTHR30532">
    <property type="entry name" value="IRON III DICITRATE-BINDING PERIPLASMIC PROTEIN"/>
    <property type="match status" value="1"/>
</dbReference>
<accession>A0ABT0D797</accession>
<evidence type="ECO:0000256" key="3">
    <source>
        <dbReference type="ARBA" id="ARBA00022448"/>
    </source>
</evidence>
<sequence>MRRGGTLSRRLLLAAGVAMAAAPRGRAAPSTRVATLDWAILETLLALGAPPVAAAELVQFRAIAGEALPAGIADLGLRGLPNLETLLLARPRLIFNSNFYAALGPRLAAIAPVESFTLYLPGQAPWAPMEAMTRAVAARLGRAEAAESYLDSVEAAFSGLRAQLGMPGETVLPINLGDTGHYRSFGFDSMIGEALPRLGLVNASPGSTRYSAAAPLGIESLAGYGTASLAIIGPTAPDIRARLDASPFWQDLPPVRAGRVLWLPPVDPFGAIPSSLRFARLLVEALCAARMSARG</sequence>
<keyword evidence="3" id="KW-0813">Transport</keyword>
<dbReference type="SUPFAM" id="SSF53807">
    <property type="entry name" value="Helical backbone' metal receptor"/>
    <property type="match status" value="1"/>
</dbReference>
<evidence type="ECO:0000313" key="8">
    <source>
        <dbReference type="EMBL" id="MCK0195818.1"/>
    </source>
</evidence>
<evidence type="ECO:0000256" key="4">
    <source>
        <dbReference type="ARBA" id="ARBA00022496"/>
    </source>
</evidence>
<organism evidence="8 9">
    <name type="scientific">Ancylobacter crimeensis</name>
    <dbReference type="NCBI Taxonomy" id="2579147"/>
    <lineage>
        <taxon>Bacteria</taxon>
        <taxon>Pseudomonadati</taxon>
        <taxon>Pseudomonadota</taxon>
        <taxon>Alphaproteobacteria</taxon>
        <taxon>Hyphomicrobiales</taxon>
        <taxon>Xanthobacteraceae</taxon>
        <taxon>Ancylobacter</taxon>
    </lineage>
</organism>
<keyword evidence="9" id="KW-1185">Reference proteome</keyword>
<gene>
    <name evidence="8" type="ORF">MWN34_02735</name>
</gene>
<keyword evidence="4" id="KW-0406">Ion transport</keyword>
<dbReference type="InterPro" id="IPR051313">
    <property type="entry name" value="Bact_iron-sidero_bind"/>
</dbReference>
<evidence type="ECO:0000313" key="9">
    <source>
        <dbReference type="Proteomes" id="UP001203284"/>
    </source>
</evidence>